<dbReference type="EMBL" id="CP104694">
    <property type="protein sequence ID" value="UXI69329.1"/>
    <property type="molecule type" value="Genomic_DNA"/>
</dbReference>
<dbReference type="InterPro" id="IPR027417">
    <property type="entry name" value="P-loop_NTPase"/>
</dbReference>
<keyword evidence="1" id="KW-0812">Transmembrane</keyword>
<keyword evidence="1" id="KW-1133">Transmembrane helix</keyword>
<dbReference type="Proteomes" id="UP001064632">
    <property type="component" value="Chromosome"/>
</dbReference>
<keyword evidence="1" id="KW-0472">Membrane</keyword>
<feature type="transmembrane region" description="Helical" evidence="1">
    <location>
        <begin position="12"/>
        <end position="29"/>
    </location>
</feature>
<dbReference type="Gene3D" id="3.40.50.300">
    <property type="entry name" value="P-loop containing nucleotide triphosphate hydrolases"/>
    <property type="match status" value="1"/>
</dbReference>
<evidence type="ECO:0000313" key="4">
    <source>
        <dbReference type="Proteomes" id="UP001064632"/>
    </source>
</evidence>
<dbReference type="SUPFAM" id="SSF52540">
    <property type="entry name" value="P-loop containing nucleoside triphosphate hydrolases"/>
    <property type="match status" value="1"/>
</dbReference>
<organism evidence="3 4">
    <name type="scientific">Tahibacter amnicola</name>
    <dbReference type="NCBI Taxonomy" id="2976241"/>
    <lineage>
        <taxon>Bacteria</taxon>
        <taxon>Pseudomonadati</taxon>
        <taxon>Pseudomonadota</taxon>
        <taxon>Gammaproteobacteria</taxon>
        <taxon>Lysobacterales</taxon>
        <taxon>Rhodanobacteraceae</taxon>
        <taxon>Tahibacter</taxon>
    </lineage>
</organism>
<keyword evidence="4" id="KW-1185">Reference proteome</keyword>
<evidence type="ECO:0000313" key="3">
    <source>
        <dbReference type="EMBL" id="UXI69329.1"/>
    </source>
</evidence>
<protein>
    <submittedName>
        <fullName evidence="3">50S ribosome-binding GTPase</fullName>
    </submittedName>
</protein>
<dbReference type="InterPro" id="IPR006073">
    <property type="entry name" value="GTP-bd"/>
</dbReference>
<sequence length="499" mass="53430">MDKISRVTVRRFIAVGFAVLAMALLWLLLGALQTGLALWQQIAGLHWSLQALVGTIVTGFAGVTAWAGWRLLRPRRPHRNTVPPPDRATIERRVERLAQLDDTTASFSAELAELDARRQSGECYVAVFGEISAGKSSLIRALAPDADNAVDVLGGTTRQVAHHRGRLGERELVLADVPGTQEVDAREHETLARDEALRAHAVVYVCTGDLTRQQDGELRWLHGFGKPLLLALNKVDLLSAAQRDEVRTALDARYRDVVDAVVPVRAGGVEHLERRLPDGRREQVTREATPDTAALAKALSALVATDADTLEAAREGAVLGHLAERLGAAERSARSVEAYRIVDRYTRRAVVGALAAIAPGTDLIIQGALATGLIRELAALYDVPVKTLDLDAFLEQAGGTLRTTSSIVLAIAGNALKAFPGLGTLSGGVLHAVAYGLIFDSLGCAVVRTLAEHHRLDQAAATDALRELLTGKSAQRLGHIANLALESLRDATTGNGHAR</sequence>
<dbReference type="PANTHER" id="PTHR42714:SF2">
    <property type="entry name" value="TRNA MODIFICATION GTPASE GTPBP3, MITOCHONDRIAL"/>
    <property type="match status" value="1"/>
</dbReference>
<accession>A0ABY6BHI0</accession>
<evidence type="ECO:0000256" key="1">
    <source>
        <dbReference type="SAM" id="Phobius"/>
    </source>
</evidence>
<feature type="transmembrane region" description="Helical" evidence="1">
    <location>
        <begin position="49"/>
        <end position="69"/>
    </location>
</feature>
<proteinExistence type="predicted"/>
<reference evidence="3" key="1">
    <citation type="submission" date="2022-09" db="EMBL/GenBank/DDBJ databases">
        <title>Tahibacter sp. nov., isolated from a fresh water.</title>
        <authorList>
            <person name="Baek J.H."/>
            <person name="Lee J.K."/>
            <person name="Kim J.M."/>
            <person name="Jeon C.O."/>
        </authorList>
    </citation>
    <scope>NUCLEOTIDE SEQUENCE</scope>
    <source>
        <strain evidence="3">W38</strain>
    </source>
</reference>
<gene>
    <name evidence="3" type="ORF">N4264_06680</name>
</gene>
<dbReference type="RefSeq" id="WP_261696284.1">
    <property type="nucleotide sequence ID" value="NZ_CP104694.1"/>
</dbReference>
<evidence type="ECO:0000259" key="2">
    <source>
        <dbReference type="Pfam" id="PF01926"/>
    </source>
</evidence>
<dbReference type="Pfam" id="PF01926">
    <property type="entry name" value="MMR_HSR1"/>
    <property type="match status" value="1"/>
</dbReference>
<feature type="domain" description="G" evidence="2">
    <location>
        <begin position="125"/>
        <end position="234"/>
    </location>
</feature>
<name>A0ABY6BHI0_9GAMM</name>
<dbReference type="PANTHER" id="PTHR42714">
    <property type="entry name" value="TRNA MODIFICATION GTPASE GTPBP3"/>
    <property type="match status" value="1"/>
</dbReference>